<feature type="compositionally biased region" description="Basic and acidic residues" evidence="2">
    <location>
        <begin position="54"/>
        <end position="66"/>
    </location>
</feature>
<feature type="compositionally biased region" description="Low complexity" evidence="2">
    <location>
        <begin position="596"/>
        <end position="617"/>
    </location>
</feature>
<feature type="coiled-coil region" evidence="1">
    <location>
        <begin position="411"/>
        <end position="459"/>
    </location>
</feature>
<dbReference type="Proteomes" id="UP001437256">
    <property type="component" value="Unassembled WGS sequence"/>
</dbReference>
<evidence type="ECO:0000313" key="4">
    <source>
        <dbReference type="Proteomes" id="UP001437256"/>
    </source>
</evidence>
<comment type="caution">
    <text evidence="3">The sequence shown here is derived from an EMBL/GenBank/DDBJ whole genome shotgun (WGS) entry which is preliminary data.</text>
</comment>
<feature type="region of interest" description="Disordered" evidence="2">
    <location>
        <begin position="18"/>
        <end position="92"/>
    </location>
</feature>
<feature type="compositionally biased region" description="Polar residues" evidence="2">
    <location>
        <begin position="637"/>
        <end position="647"/>
    </location>
</feature>
<evidence type="ECO:0000313" key="3">
    <source>
        <dbReference type="EMBL" id="KAL0071254.1"/>
    </source>
</evidence>
<feature type="compositionally biased region" description="Pro residues" evidence="2">
    <location>
        <begin position="288"/>
        <end position="304"/>
    </location>
</feature>
<feature type="region of interest" description="Disordered" evidence="2">
    <location>
        <begin position="571"/>
        <end position="617"/>
    </location>
</feature>
<feature type="region of interest" description="Disordered" evidence="2">
    <location>
        <begin position="261"/>
        <end position="406"/>
    </location>
</feature>
<keyword evidence="1" id="KW-0175">Coiled coil</keyword>
<proteinExistence type="predicted"/>
<gene>
    <name evidence="3" type="ORF">AAF712_001820</name>
</gene>
<feature type="compositionally biased region" description="Polar residues" evidence="2">
    <location>
        <begin position="707"/>
        <end position="716"/>
    </location>
</feature>
<feature type="compositionally biased region" description="Low complexity" evidence="2">
    <location>
        <begin position="371"/>
        <end position="383"/>
    </location>
</feature>
<feature type="region of interest" description="Disordered" evidence="2">
    <location>
        <begin position="471"/>
        <end position="506"/>
    </location>
</feature>
<feature type="compositionally biased region" description="Low complexity" evidence="2">
    <location>
        <begin position="177"/>
        <end position="192"/>
    </location>
</feature>
<feature type="compositionally biased region" description="Basic and acidic residues" evidence="2">
    <location>
        <begin position="648"/>
        <end position="662"/>
    </location>
</feature>
<reference evidence="3 4" key="1">
    <citation type="submission" date="2024-05" db="EMBL/GenBank/DDBJ databases">
        <title>A draft genome resource for the thread blight pathogen Marasmius tenuissimus strain MS-2.</title>
        <authorList>
            <person name="Yulfo-Soto G.E."/>
            <person name="Baruah I.K."/>
            <person name="Amoako-Attah I."/>
            <person name="Bukari Y."/>
            <person name="Meinhardt L.W."/>
            <person name="Bailey B.A."/>
            <person name="Cohen S.P."/>
        </authorList>
    </citation>
    <scope>NUCLEOTIDE SEQUENCE [LARGE SCALE GENOMIC DNA]</scope>
    <source>
        <strain evidence="3 4">MS-2</strain>
    </source>
</reference>
<feature type="region of interest" description="Disordered" evidence="2">
    <location>
        <begin position="111"/>
        <end position="234"/>
    </location>
</feature>
<keyword evidence="4" id="KW-1185">Reference proteome</keyword>
<feature type="compositionally biased region" description="Basic and acidic residues" evidence="2">
    <location>
        <begin position="488"/>
        <end position="498"/>
    </location>
</feature>
<organism evidence="3 4">
    <name type="scientific">Marasmius tenuissimus</name>
    <dbReference type="NCBI Taxonomy" id="585030"/>
    <lineage>
        <taxon>Eukaryota</taxon>
        <taxon>Fungi</taxon>
        <taxon>Dikarya</taxon>
        <taxon>Basidiomycota</taxon>
        <taxon>Agaricomycotina</taxon>
        <taxon>Agaricomycetes</taxon>
        <taxon>Agaricomycetidae</taxon>
        <taxon>Agaricales</taxon>
        <taxon>Marasmiineae</taxon>
        <taxon>Marasmiaceae</taxon>
        <taxon>Marasmius</taxon>
    </lineage>
</organism>
<feature type="region of interest" description="Disordered" evidence="2">
    <location>
        <begin position="523"/>
        <end position="555"/>
    </location>
</feature>
<feature type="compositionally biased region" description="Polar residues" evidence="2">
    <location>
        <begin position="384"/>
        <end position="394"/>
    </location>
</feature>
<sequence>MVLASILMISSKIVAHLTPRKSRKHKRTPPSPNDGLSDYTSDALSLPSSKSLRHSVDSCSSREGRPSLHGLRQSGSVTPRPTHTPQLAQPTITISQVDAYDLGEYDDLFTKPRQKAKSKPAPLQIPALAEKHRDQTRDSSASTESSTSSAHPPPEFGFSEAGTQSSAASTPTPETPTPTMDSSCSASAQVSSPPEVPADPRKSRDNQLTADEIPFNARSKQIPPSRKEASLKSLQVATDTELYSGAEESDAMSIMSLPLLGSSPVSRRRRKVSVRTTNKAIIPLSYRPLPPAPPSKPPTIPLPATPNVGRPRASTLSNSASNPSQTALKRHNSASSHALLSSSPSSLASTPTEAPRANVDGAHTAKSPDHSSQSSSSSSASSSTLTLTRTQYPQIQPLDIEIDTASPDELRRALRKRNMQLENLANHIQNVSEIHAQEKAQLEKHIADLERDIERRDKEIKGLNWVVRNGAEGGEHVSGTPRSLATPDLERERSDDSSAHSTRIATPSSFVRLPVYRHLHPEDSGAESYVTSGAESARNSSTSGPESGDLLSKPKRAVRKLKLVESFNRNNSLSQPFAPKQPDGSVIPYFSRPRHTSTPSIYSTSSSGSSPFSSPTSVTFSAAAVGLTSIPEARPATANSPSTNSKDQATRDKDRKERERKLSNTSSSSRGSSPPPVPPKQPKSTTPSRLTPSEAYAKNLRKDRPQSIAQVLNAGNKNEPATAPMMEESFGGRSRALLGLVSSKKPAGSSPTRW</sequence>
<protein>
    <submittedName>
        <fullName evidence="3">Uncharacterized protein</fullName>
    </submittedName>
</protein>
<feature type="compositionally biased region" description="Polar residues" evidence="2">
    <location>
        <begin position="38"/>
        <end position="50"/>
    </location>
</feature>
<dbReference type="EMBL" id="JBBXMP010000004">
    <property type="protein sequence ID" value="KAL0071254.1"/>
    <property type="molecule type" value="Genomic_DNA"/>
</dbReference>
<feature type="compositionally biased region" description="Low complexity" evidence="2">
    <location>
        <begin position="139"/>
        <end position="150"/>
    </location>
</feature>
<evidence type="ECO:0000256" key="2">
    <source>
        <dbReference type="SAM" id="MobiDB-lite"/>
    </source>
</evidence>
<feature type="compositionally biased region" description="Polar residues" evidence="2">
    <location>
        <begin position="314"/>
        <end position="327"/>
    </location>
</feature>
<feature type="compositionally biased region" description="Low complexity" evidence="2">
    <location>
        <begin position="663"/>
        <end position="672"/>
    </location>
</feature>
<feature type="region of interest" description="Disordered" evidence="2">
    <location>
        <begin position="631"/>
        <end position="754"/>
    </location>
</feature>
<evidence type="ECO:0000256" key="1">
    <source>
        <dbReference type="SAM" id="Coils"/>
    </source>
</evidence>
<feature type="compositionally biased region" description="Low complexity" evidence="2">
    <location>
        <begin position="333"/>
        <end position="349"/>
    </location>
</feature>
<name>A0ABR3AD39_9AGAR</name>
<accession>A0ABR3AD39</accession>
<feature type="compositionally biased region" description="Polar residues" evidence="2">
    <location>
        <begin position="73"/>
        <end position="92"/>
    </location>
</feature>
<feature type="compositionally biased region" description="Polar residues" evidence="2">
    <location>
        <begin position="529"/>
        <end position="545"/>
    </location>
</feature>
<feature type="compositionally biased region" description="Basic residues" evidence="2">
    <location>
        <begin position="18"/>
        <end position="28"/>
    </location>
</feature>